<proteinExistence type="predicted"/>
<evidence type="ECO:0000259" key="2">
    <source>
        <dbReference type="Pfam" id="PF25884"/>
    </source>
</evidence>
<dbReference type="PANTHER" id="PTHR33976:SF2">
    <property type="entry name" value="GLYCOPROTEIN MEMBRANE GPI-ANCHORED"/>
    <property type="match status" value="1"/>
</dbReference>
<dbReference type="PANTHER" id="PTHR33976">
    <property type="entry name" value="OS07G0645000 PROTEIN"/>
    <property type="match status" value="1"/>
</dbReference>
<organism evidence="3 4">
    <name type="scientific">Nyssa sinensis</name>
    <dbReference type="NCBI Taxonomy" id="561372"/>
    <lineage>
        <taxon>Eukaryota</taxon>
        <taxon>Viridiplantae</taxon>
        <taxon>Streptophyta</taxon>
        <taxon>Embryophyta</taxon>
        <taxon>Tracheophyta</taxon>
        <taxon>Spermatophyta</taxon>
        <taxon>Magnoliopsida</taxon>
        <taxon>eudicotyledons</taxon>
        <taxon>Gunneridae</taxon>
        <taxon>Pentapetalae</taxon>
        <taxon>asterids</taxon>
        <taxon>Cornales</taxon>
        <taxon>Nyssaceae</taxon>
        <taxon>Nyssa</taxon>
    </lineage>
</organism>
<keyword evidence="1" id="KW-1133">Transmembrane helix</keyword>
<evidence type="ECO:0000256" key="1">
    <source>
        <dbReference type="SAM" id="Phobius"/>
    </source>
</evidence>
<keyword evidence="1" id="KW-0472">Membrane</keyword>
<gene>
    <name evidence="3" type="ORF">F0562_029357</name>
</gene>
<evidence type="ECO:0000313" key="4">
    <source>
        <dbReference type="Proteomes" id="UP000325577"/>
    </source>
</evidence>
<dbReference type="Pfam" id="PF25884">
    <property type="entry name" value="At5g19230"/>
    <property type="match status" value="1"/>
</dbReference>
<dbReference type="InterPro" id="IPR059083">
    <property type="entry name" value="At5g19230_dom"/>
</dbReference>
<keyword evidence="1" id="KW-0812">Transmembrane</keyword>
<dbReference type="Proteomes" id="UP000325577">
    <property type="component" value="Linkage Group LG16"/>
</dbReference>
<reference evidence="3 4" key="1">
    <citation type="submission" date="2019-09" db="EMBL/GenBank/DDBJ databases">
        <title>A chromosome-level genome assembly of the Chinese tupelo Nyssa sinensis.</title>
        <authorList>
            <person name="Yang X."/>
            <person name="Kang M."/>
            <person name="Yang Y."/>
            <person name="Xiong H."/>
            <person name="Wang M."/>
            <person name="Zhang Z."/>
            <person name="Wang Z."/>
            <person name="Wu H."/>
            <person name="Ma T."/>
            <person name="Liu J."/>
            <person name="Xi Z."/>
        </authorList>
    </citation>
    <scope>NUCLEOTIDE SEQUENCE [LARGE SCALE GENOMIC DNA]</scope>
    <source>
        <strain evidence="3">J267</strain>
        <tissue evidence="3">Leaf</tissue>
    </source>
</reference>
<sequence>MEDEDEEDHILQGINSYRTSLNLPALAKNDKAGCLADEIADKLEDEPCPRPVGASALAGTEAQAADYPDILKKCKIDINSTRDGVILPVCVPKRVSTLVLTNYTQSPYARYVNNSKYTGAGIGTEDDWTVLVLATNTPGGSFVSAAGLVWMVGMGHFLLSLLLGLCLVLVNY</sequence>
<dbReference type="EMBL" id="CM018039">
    <property type="protein sequence ID" value="KAA8536879.1"/>
    <property type="molecule type" value="Genomic_DNA"/>
</dbReference>
<dbReference type="OrthoDB" id="753138at2759"/>
<keyword evidence="4" id="KW-1185">Reference proteome</keyword>
<feature type="domain" description="Uncharacterized GPI-anchored protein At5g19230-like" evidence="2">
    <location>
        <begin position="7"/>
        <end position="133"/>
    </location>
</feature>
<accession>A0A5J5B2H9</accession>
<dbReference type="InterPro" id="IPR045285">
    <property type="entry name" value="At5g19230-like"/>
</dbReference>
<protein>
    <recommendedName>
        <fullName evidence="2">Uncharacterized GPI-anchored protein At5g19230-like domain-containing protein</fullName>
    </recommendedName>
</protein>
<feature type="transmembrane region" description="Helical" evidence="1">
    <location>
        <begin position="148"/>
        <end position="170"/>
    </location>
</feature>
<name>A0A5J5B2H9_9ASTE</name>
<dbReference type="AlphaFoldDB" id="A0A5J5B2H9"/>
<evidence type="ECO:0000313" key="3">
    <source>
        <dbReference type="EMBL" id="KAA8536879.1"/>
    </source>
</evidence>